<dbReference type="EMBL" id="QFFF01000001">
    <property type="protein sequence ID" value="PWG02845.1"/>
    <property type="molecule type" value="Genomic_DNA"/>
</dbReference>
<proteinExistence type="predicted"/>
<dbReference type="RefSeq" id="WP_109270984.1">
    <property type="nucleotide sequence ID" value="NZ_QFFF01000001.1"/>
</dbReference>
<sequence length="63" mass="6960">MFDYAIISETVDGERDREIGRFADDDAAIAYCLPIARGRLVEVWRAGKLVATVDERPCAAMVA</sequence>
<keyword evidence="2" id="KW-1185">Reference proteome</keyword>
<dbReference type="AlphaFoldDB" id="A0A2U2J3C7"/>
<evidence type="ECO:0000313" key="2">
    <source>
        <dbReference type="Proteomes" id="UP000245916"/>
    </source>
</evidence>
<dbReference type="Proteomes" id="UP000245916">
    <property type="component" value="Unassembled WGS sequence"/>
</dbReference>
<organism evidence="1 2">
    <name type="scientific">Allosphingosinicella humi</name>
    <dbReference type="NCBI Taxonomy" id="2068657"/>
    <lineage>
        <taxon>Bacteria</taxon>
        <taxon>Pseudomonadati</taxon>
        <taxon>Pseudomonadota</taxon>
        <taxon>Alphaproteobacteria</taxon>
        <taxon>Sphingomonadales</taxon>
        <taxon>Sphingomonadaceae</taxon>
        <taxon>Allosphingosinicella</taxon>
    </lineage>
</organism>
<reference evidence="1 2" key="1">
    <citation type="submission" date="2018-05" db="EMBL/GenBank/DDBJ databases">
        <title>Genome of Sphingosinicella humi QZX222.</title>
        <authorList>
            <person name="Qiao Z."/>
            <person name="Wang G."/>
        </authorList>
    </citation>
    <scope>NUCLEOTIDE SEQUENCE [LARGE SCALE GENOMIC DNA]</scope>
    <source>
        <strain evidence="1 2">QZX222</strain>
    </source>
</reference>
<accession>A0A2U2J3C7</accession>
<gene>
    <name evidence="1" type="ORF">DF286_08165</name>
</gene>
<protein>
    <submittedName>
        <fullName evidence="1">Uncharacterized protein</fullName>
    </submittedName>
</protein>
<dbReference type="OrthoDB" id="7596758at2"/>
<comment type="caution">
    <text evidence="1">The sequence shown here is derived from an EMBL/GenBank/DDBJ whole genome shotgun (WGS) entry which is preliminary data.</text>
</comment>
<evidence type="ECO:0000313" key="1">
    <source>
        <dbReference type="EMBL" id="PWG02845.1"/>
    </source>
</evidence>
<name>A0A2U2J3C7_9SPHN</name>